<name>R9S551_SIMAS</name>
<dbReference type="OrthoDB" id="289270at2"/>
<evidence type="ECO:0000313" key="2">
    <source>
        <dbReference type="EMBL" id="AGN11350.1"/>
    </source>
</evidence>
<proteinExistence type="predicted"/>
<dbReference type="eggNOG" id="ENOG5031F41">
    <property type="taxonomic scope" value="Bacteria"/>
</dbReference>
<feature type="domain" description="Probable zinc-binding" evidence="1">
    <location>
        <begin position="71"/>
        <end position="117"/>
    </location>
</feature>
<reference evidence="2 3" key="1">
    <citation type="journal article" date="2013" name="Genome Announc.">
        <title>Complete genome sequence of Simiduia agarivorans SA1(T), a marine bacterium able to degrade a variety of polysaccharides.</title>
        <authorList>
            <person name="Lin S.Y."/>
            <person name="Shieh W.Y."/>
            <person name="Chen J.S."/>
            <person name="Tang S.L."/>
        </authorList>
    </citation>
    <scope>NUCLEOTIDE SEQUENCE [LARGE SCALE GENOMIC DNA]</scope>
    <source>
        <strain evidence="3">DSM 21679 / JCM 13881 / BCRC 17597 / SA1</strain>
    </source>
</reference>
<keyword evidence="3" id="KW-1185">Reference proteome</keyword>
<dbReference type="KEGG" id="saga:M5M_13468"/>
<dbReference type="HOGENOM" id="CLU_1676657_0_0_6"/>
<sequence>MSKKLKTKYREYVDHPRYGRKPIYSGSKMTAEMAADAHWSFDKENVFPETAIPANTDKQNYSIFPRKFYVDIERCCTQCKRWFIFFSVEQRFWFEELGFYVDADCTKCIDCRKNDQNFKLMQKRYQVLNVKSDRNAKETSELKKIALELFQLGYIKDKTKVDRIG</sequence>
<dbReference type="AlphaFoldDB" id="R9S551"/>
<dbReference type="Proteomes" id="UP000000466">
    <property type="component" value="Chromosome"/>
</dbReference>
<protein>
    <recommendedName>
        <fullName evidence="1">Probable zinc-binding domain-containing protein</fullName>
    </recommendedName>
</protein>
<gene>
    <name evidence="2" type="ordered locus">M5M_13468</name>
</gene>
<organism evidence="2 3">
    <name type="scientific">Simiduia agarivorans (strain DSM 21679 / JCM 13881 / BCRC 17597 / SA1)</name>
    <dbReference type="NCBI Taxonomy" id="1117647"/>
    <lineage>
        <taxon>Bacteria</taxon>
        <taxon>Pseudomonadati</taxon>
        <taxon>Pseudomonadota</taxon>
        <taxon>Gammaproteobacteria</taxon>
        <taxon>Cellvibrionales</taxon>
        <taxon>Cellvibrionaceae</taxon>
        <taxon>Simiduia</taxon>
    </lineage>
</organism>
<evidence type="ECO:0000259" key="1">
    <source>
        <dbReference type="Pfam" id="PF13451"/>
    </source>
</evidence>
<dbReference type="EMBL" id="CP003746">
    <property type="protein sequence ID" value="AGN11350.1"/>
    <property type="molecule type" value="Genomic_DNA"/>
</dbReference>
<evidence type="ECO:0000313" key="3">
    <source>
        <dbReference type="Proteomes" id="UP000000466"/>
    </source>
</evidence>
<dbReference type="Pfam" id="PF13451">
    <property type="entry name" value="zf_Tbcl"/>
    <property type="match status" value="1"/>
</dbReference>
<accession>R9S551</accession>
<dbReference type="InterPro" id="IPR025306">
    <property type="entry name" value="Zn-bnd_dom_prob"/>
</dbReference>